<dbReference type="PROSITE" id="PS50181">
    <property type="entry name" value="FBOX"/>
    <property type="match status" value="1"/>
</dbReference>
<sequence length="361" mass="41693">MVPRKLPSDLEEEILIRVPPLSLVRFRSVCKEWNTLFNNKRFADKNFACGRPEFMLKTHSHVYSISVNLNDNPTIKVRDFRFDLLGDRYRHYGTCDGYLLFMYDYNKRGVVLNPLLRKTKWFAEASSGGKGMGYDGSKPEKSYKIIGIMKTYSLGEKITTSAVFEFATNAWKVTHCTGFHKEITSTHSSPVSLNGNLYWTGYNYTAETGQYVIERLDFSKEIIKTFCILPCKWKESSSHAQVLAIYKGDRFSVLEQCIRTREIEIWVTKNKIGNGDDGDDVVWIKFMTFSIPDFPLVLSYKSYYVDNNIYGKSFLLCCLTKKPKQGWIYIVRGDMCKQIKIDEVLCKFQSSVYVPSLINIS</sequence>
<dbReference type="EMBL" id="JAEFBJ010000007">
    <property type="protein sequence ID" value="KAG7588278.1"/>
    <property type="molecule type" value="Genomic_DNA"/>
</dbReference>
<accession>A0A8T2BLE7</accession>
<keyword evidence="3" id="KW-1185">Reference proteome</keyword>
<protein>
    <submittedName>
        <fullName evidence="2">F-box domain</fullName>
    </submittedName>
</protein>
<gene>
    <name evidence="2" type="ORF">ISN44_As07g006160</name>
</gene>
<comment type="caution">
    <text evidence="2">The sequence shown here is derived from an EMBL/GenBank/DDBJ whole genome shotgun (WGS) entry which is preliminary data.</text>
</comment>
<evidence type="ECO:0000313" key="2">
    <source>
        <dbReference type="EMBL" id="KAG7588278.1"/>
    </source>
</evidence>
<dbReference type="InterPro" id="IPR001810">
    <property type="entry name" value="F-box_dom"/>
</dbReference>
<dbReference type="InterPro" id="IPR006527">
    <property type="entry name" value="F-box-assoc_dom_typ1"/>
</dbReference>
<dbReference type="PANTHER" id="PTHR31672:SF13">
    <property type="entry name" value="F-BOX PROTEIN CPR30-LIKE"/>
    <property type="match status" value="1"/>
</dbReference>
<dbReference type="InterPro" id="IPR017451">
    <property type="entry name" value="F-box-assoc_interact_dom"/>
</dbReference>
<evidence type="ECO:0000313" key="3">
    <source>
        <dbReference type="Proteomes" id="UP000694251"/>
    </source>
</evidence>
<dbReference type="AlphaFoldDB" id="A0A8T2BLE7"/>
<dbReference type="Pfam" id="PF00646">
    <property type="entry name" value="F-box"/>
    <property type="match status" value="1"/>
</dbReference>
<feature type="domain" description="F-box" evidence="1">
    <location>
        <begin position="1"/>
        <end position="46"/>
    </location>
</feature>
<proteinExistence type="predicted"/>
<dbReference type="CDD" id="cd22157">
    <property type="entry name" value="F-box_AtFBW1-like"/>
    <property type="match status" value="1"/>
</dbReference>
<dbReference type="InterPro" id="IPR050796">
    <property type="entry name" value="SCF_F-box_component"/>
</dbReference>
<reference evidence="2 3" key="1">
    <citation type="submission" date="2020-12" db="EMBL/GenBank/DDBJ databases">
        <title>Concerted genomic and epigenomic changes stabilize Arabidopsis allopolyploids.</title>
        <authorList>
            <person name="Chen Z."/>
        </authorList>
    </citation>
    <scope>NUCLEOTIDE SEQUENCE [LARGE SCALE GENOMIC DNA]</scope>
    <source>
        <strain evidence="2">As9502</strain>
        <tissue evidence="2">Leaf</tissue>
    </source>
</reference>
<dbReference type="Pfam" id="PF07734">
    <property type="entry name" value="FBA_1"/>
    <property type="match status" value="1"/>
</dbReference>
<dbReference type="SMART" id="SM00256">
    <property type="entry name" value="FBOX"/>
    <property type="match status" value="1"/>
</dbReference>
<organism evidence="2 3">
    <name type="scientific">Arabidopsis suecica</name>
    <name type="common">Swedish thale-cress</name>
    <name type="synonym">Cardaminopsis suecica</name>
    <dbReference type="NCBI Taxonomy" id="45249"/>
    <lineage>
        <taxon>Eukaryota</taxon>
        <taxon>Viridiplantae</taxon>
        <taxon>Streptophyta</taxon>
        <taxon>Embryophyta</taxon>
        <taxon>Tracheophyta</taxon>
        <taxon>Spermatophyta</taxon>
        <taxon>Magnoliopsida</taxon>
        <taxon>eudicotyledons</taxon>
        <taxon>Gunneridae</taxon>
        <taxon>Pentapetalae</taxon>
        <taxon>rosids</taxon>
        <taxon>malvids</taxon>
        <taxon>Brassicales</taxon>
        <taxon>Brassicaceae</taxon>
        <taxon>Camelineae</taxon>
        <taxon>Arabidopsis</taxon>
    </lineage>
</organism>
<evidence type="ECO:0000259" key="1">
    <source>
        <dbReference type="PROSITE" id="PS50181"/>
    </source>
</evidence>
<dbReference type="PANTHER" id="PTHR31672">
    <property type="entry name" value="BNACNNG10540D PROTEIN"/>
    <property type="match status" value="1"/>
</dbReference>
<dbReference type="OrthoDB" id="1108155at2759"/>
<dbReference type="NCBIfam" id="TIGR01640">
    <property type="entry name" value="F_box_assoc_1"/>
    <property type="match status" value="1"/>
</dbReference>
<dbReference type="Proteomes" id="UP000694251">
    <property type="component" value="Chromosome 7"/>
</dbReference>
<name>A0A8T2BLE7_ARASU</name>